<dbReference type="Gene3D" id="3.90.25.10">
    <property type="entry name" value="UDP-galactose 4-epimerase, domain 1"/>
    <property type="match status" value="1"/>
</dbReference>
<sequence>MNQDSFTALITGAAGFIGSHLSEKIIQLGGNVYGIDSFTDYYPRKIKEDNISMLQSNEQFKHHFHFIEGSLQHMLIKPILNKVDYVFHLAAQAGVRTSWDKNFYAYTTNNINATQHLLEECQNTQIKKLIFASSSSVYGNAKTLPMNEHHVLSPVSPYGVTKMVGEQLCFLYHKTFSIPVLSLRYFTVFGPRQRPDMAFHKFMKNILLGRPFTIYGDGKQTRDFTFIDDAVTGTINAALHGIPGEIYNIGGGNRAELNKVIEQLKEITGSSFTFEHQESQKGDVQDTYADINKANNEIHYRPTISLKEGLKQQWQWILNYFKEERNT</sequence>
<dbReference type="Proteomes" id="UP000178943">
    <property type="component" value="Unassembled WGS sequence"/>
</dbReference>
<feature type="domain" description="NAD(P)-binding" evidence="1">
    <location>
        <begin position="9"/>
        <end position="312"/>
    </location>
</feature>
<evidence type="ECO:0000259" key="1">
    <source>
        <dbReference type="Pfam" id="PF16363"/>
    </source>
</evidence>
<dbReference type="PRINTS" id="PR01713">
    <property type="entry name" value="NUCEPIMERASE"/>
</dbReference>
<dbReference type="PANTHER" id="PTHR43000">
    <property type="entry name" value="DTDP-D-GLUCOSE 4,6-DEHYDRATASE-RELATED"/>
    <property type="match status" value="1"/>
</dbReference>
<name>A0A1F5VPD3_9BACT</name>
<dbReference type="EMBL" id="MFGW01000114">
    <property type="protein sequence ID" value="OGF65188.1"/>
    <property type="molecule type" value="Genomic_DNA"/>
</dbReference>
<dbReference type="SUPFAM" id="SSF51735">
    <property type="entry name" value="NAD(P)-binding Rossmann-fold domains"/>
    <property type="match status" value="1"/>
</dbReference>
<comment type="caution">
    <text evidence="2">The sequence shown here is derived from an EMBL/GenBank/DDBJ whole genome shotgun (WGS) entry which is preliminary data.</text>
</comment>
<dbReference type="InterPro" id="IPR036291">
    <property type="entry name" value="NAD(P)-bd_dom_sf"/>
</dbReference>
<gene>
    <name evidence="2" type="ORF">A2Y62_17615</name>
</gene>
<protein>
    <recommendedName>
        <fullName evidence="1">NAD(P)-binding domain-containing protein</fullName>
    </recommendedName>
</protein>
<reference evidence="2 3" key="1">
    <citation type="journal article" date="2016" name="Nat. Commun.">
        <title>Thousands of microbial genomes shed light on interconnected biogeochemical processes in an aquifer system.</title>
        <authorList>
            <person name="Anantharaman K."/>
            <person name="Brown C.T."/>
            <person name="Hug L.A."/>
            <person name="Sharon I."/>
            <person name="Castelle C.J."/>
            <person name="Probst A.J."/>
            <person name="Thomas B.C."/>
            <person name="Singh A."/>
            <person name="Wilkins M.J."/>
            <person name="Karaoz U."/>
            <person name="Brodie E.L."/>
            <person name="Williams K.H."/>
            <person name="Hubbard S.S."/>
            <person name="Banfield J.F."/>
        </authorList>
    </citation>
    <scope>NUCLEOTIDE SEQUENCE [LARGE SCALE GENOMIC DNA]</scope>
</reference>
<evidence type="ECO:0000313" key="3">
    <source>
        <dbReference type="Proteomes" id="UP000178943"/>
    </source>
</evidence>
<dbReference type="Gene3D" id="3.40.50.720">
    <property type="entry name" value="NAD(P)-binding Rossmann-like Domain"/>
    <property type="match status" value="1"/>
</dbReference>
<dbReference type="AlphaFoldDB" id="A0A1F5VPD3"/>
<dbReference type="Pfam" id="PF16363">
    <property type="entry name" value="GDP_Man_Dehyd"/>
    <property type="match status" value="1"/>
</dbReference>
<evidence type="ECO:0000313" key="2">
    <source>
        <dbReference type="EMBL" id="OGF65188.1"/>
    </source>
</evidence>
<dbReference type="InterPro" id="IPR016040">
    <property type="entry name" value="NAD(P)-bd_dom"/>
</dbReference>
<dbReference type="STRING" id="1817863.A2Y62_17615"/>
<organism evidence="2 3">
    <name type="scientific">Candidatus Fischerbacteria bacterium RBG_13_37_8</name>
    <dbReference type="NCBI Taxonomy" id="1817863"/>
    <lineage>
        <taxon>Bacteria</taxon>
        <taxon>Candidatus Fischeribacteriota</taxon>
    </lineage>
</organism>
<proteinExistence type="predicted"/>
<accession>A0A1F5VPD3</accession>